<evidence type="ECO:0000259" key="5">
    <source>
        <dbReference type="Pfam" id="PF09511"/>
    </source>
</evidence>
<dbReference type="PANTHER" id="PTHR32004">
    <property type="entry name" value="TRNA LIGASE"/>
    <property type="match status" value="1"/>
</dbReference>
<name>A0A9P8PL46_9ASCO</name>
<dbReference type="GO" id="GO:0003972">
    <property type="term" value="F:RNA ligase (ATP) activity"/>
    <property type="evidence" value="ECO:0007669"/>
    <property type="project" value="UniProtKB-UniRule"/>
</dbReference>
<evidence type="ECO:0000313" key="7">
    <source>
        <dbReference type="Proteomes" id="UP000769528"/>
    </source>
</evidence>
<keyword evidence="1" id="KW-0436">Ligase</keyword>
<dbReference type="Proteomes" id="UP000769528">
    <property type="component" value="Unassembled WGS sequence"/>
</dbReference>
<dbReference type="InterPro" id="IPR027417">
    <property type="entry name" value="P-loop_NTPase"/>
</dbReference>
<sequence length="801" mass="93001">MNLSHQPENVRELIDQLEHATQLKGKGKAIKRTFKITNSERNLVSWKFNEWDYGKDKIKLPCNARGLFSLEDEPVLAVRGYDKFFNINEVPITRWEFLQEKTKGPYYVTSKENGCIILISGLQDGTLIVCSKHSTGTREDVDRNHAISGQGFLIKQLASKGVTEKEFALELYGMNVTAVCEYCDDGFEEHIVEYKGESSGLYLHGLNINKPHFETLPFEEVESFSKKFGFKTISYFTEQSISGLKDTLDQFSKVGSYQGKEIEGFVIRCKLLDDRDYFFKFKFEEPYLMYRQWREVTRSYILSKKRNEIKINKHKFITNKYLDFVIPIIDSNQEIANDFLKGFGQIDLRQRFLKEYGKSGAEILNQELLEELDALNAFDKLKIDDESKFVFVPIATIGCGKTTTSLTLTNLYPEFDLVINDNIPKSKTSKDDFIKESLKILKTKKAVILDRNNHQFRERQQIFDDISKFRDDFLPYDTNIQFIALNFIDDSRSNKLWEITTKRVYERGDNHQSIKASTDGTKKVKSIMSGFVNRFQGIDKNKEPDSKFDYIVNLHVNSEGSSFTNAISIINKIHKKYPILIPNLPNNEEVKLSFKKALEYKPTFTKFISKPKNNKVVYFSAQVTNNTSLLKELSNLLKSNDSEEFYNRLQTIERLQDEFHVTLSHINQSKKGTDFEKEVWKAWKKIYNRLEDPTKEQTKKLNIKLTIQLKSVVFDDKALAIYIAPLKFIDNEGNRLDLQISNKFPHITIGTINKDIKPYYSNSLLQNLEFEGYKQGKFDKVTILNWDDDVILNDLEVIANC</sequence>
<dbReference type="Pfam" id="PF08302">
    <property type="entry name" value="tRNA_lig_CPD"/>
    <property type="match status" value="1"/>
</dbReference>
<evidence type="ECO:0000259" key="4">
    <source>
        <dbReference type="Pfam" id="PF08303"/>
    </source>
</evidence>
<organism evidence="6 7">
    <name type="scientific">Wickerhamomyces mucosus</name>
    <dbReference type="NCBI Taxonomy" id="1378264"/>
    <lineage>
        <taxon>Eukaryota</taxon>
        <taxon>Fungi</taxon>
        <taxon>Dikarya</taxon>
        <taxon>Ascomycota</taxon>
        <taxon>Saccharomycotina</taxon>
        <taxon>Saccharomycetes</taxon>
        <taxon>Phaffomycetales</taxon>
        <taxon>Wickerhamomycetaceae</taxon>
        <taxon>Wickerhamomyces</taxon>
    </lineage>
</organism>
<evidence type="ECO:0000313" key="6">
    <source>
        <dbReference type="EMBL" id="KAH3673570.1"/>
    </source>
</evidence>
<feature type="domain" description="tRNA ligase phosphodiesterase" evidence="3">
    <location>
        <begin position="561"/>
        <end position="777"/>
    </location>
</feature>
<proteinExistence type="inferred from homology"/>
<evidence type="ECO:0000256" key="1">
    <source>
        <dbReference type="PIRNR" id="PIRNR019634"/>
    </source>
</evidence>
<protein>
    <recommendedName>
        <fullName evidence="1">tRNA ligase</fullName>
        <ecNumber evidence="1">6.5.1.3</ecNumber>
    </recommendedName>
</protein>
<comment type="caution">
    <text evidence="6">The sequence shown here is derived from an EMBL/GenBank/DDBJ whole genome shotgun (WGS) entry which is preliminary data.</text>
</comment>
<feature type="domain" description="T4 RNA ligase 1-like N-terminal" evidence="5">
    <location>
        <begin position="63"/>
        <end position="288"/>
    </location>
</feature>
<feature type="domain" description="tRNA ligase kinase" evidence="4">
    <location>
        <begin position="390"/>
        <end position="556"/>
    </location>
</feature>
<feature type="active site" description="N6-AMP-lysine intermediate" evidence="2">
    <location>
        <position position="111"/>
    </location>
</feature>
<keyword evidence="1" id="KW-0819">tRNA processing</keyword>
<evidence type="ECO:0000256" key="2">
    <source>
        <dbReference type="PIRSR" id="PIRSR019634-50"/>
    </source>
</evidence>
<dbReference type="GO" id="GO:0005524">
    <property type="term" value="F:ATP binding"/>
    <property type="evidence" value="ECO:0007669"/>
    <property type="project" value="UniProtKB-UniRule"/>
</dbReference>
<comment type="similarity">
    <text evidence="1">Belongs to the TRL1 family.</text>
</comment>
<dbReference type="Pfam" id="PF08303">
    <property type="entry name" value="tRNA_lig_kinase"/>
    <property type="match status" value="1"/>
</dbReference>
<dbReference type="PANTHER" id="PTHR32004:SF1">
    <property type="entry name" value="TRNA LIGASE"/>
    <property type="match status" value="1"/>
</dbReference>
<gene>
    <name evidence="6" type="ORF">WICMUC_003677</name>
</gene>
<evidence type="ECO:0000259" key="3">
    <source>
        <dbReference type="Pfam" id="PF08302"/>
    </source>
</evidence>
<dbReference type="EMBL" id="JAEUBF010000974">
    <property type="protein sequence ID" value="KAH3673570.1"/>
    <property type="molecule type" value="Genomic_DNA"/>
</dbReference>
<dbReference type="EC" id="6.5.1.3" evidence="1"/>
<dbReference type="PIRSF" id="PIRSF019634">
    <property type="entry name" value="tRNA_lig_yeast"/>
    <property type="match status" value="1"/>
</dbReference>
<dbReference type="InterPro" id="IPR015966">
    <property type="entry name" value="tRNA_lig_kin_fungi"/>
</dbReference>
<dbReference type="GO" id="GO:0005634">
    <property type="term" value="C:nucleus"/>
    <property type="evidence" value="ECO:0007669"/>
    <property type="project" value="TreeGrafter"/>
</dbReference>
<dbReference type="GO" id="GO:0051730">
    <property type="term" value="F:GTP-dependent polyribonucleotide 5'-hydroxyl-kinase activity"/>
    <property type="evidence" value="ECO:0007669"/>
    <property type="project" value="InterPro"/>
</dbReference>
<dbReference type="InterPro" id="IPR015965">
    <property type="entry name" value="tRNA_lig_PDEase"/>
</dbReference>
<dbReference type="Gene3D" id="3.40.50.300">
    <property type="entry name" value="P-loop containing nucleotide triphosphate hydrolases"/>
    <property type="match status" value="1"/>
</dbReference>
<reference evidence="6" key="2">
    <citation type="submission" date="2021-01" db="EMBL/GenBank/DDBJ databases">
        <authorList>
            <person name="Schikora-Tamarit M.A."/>
        </authorList>
    </citation>
    <scope>NUCLEOTIDE SEQUENCE</scope>
    <source>
        <strain evidence="6">CBS6341</strain>
    </source>
</reference>
<reference evidence="6" key="1">
    <citation type="journal article" date="2021" name="Open Biol.">
        <title>Shared evolutionary footprints suggest mitochondrial oxidative damage underlies multiple complex I losses in fungi.</title>
        <authorList>
            <person name="Schikora-Tamarit M.A."/>
            <person name="Marcet-Houben M."/>
            <person name="Nosek J."/>
            <person name="Gabaldon T."/>
        </authorList>
    </citation>
    <scope>NUCLEOTIDE SEQUENCE</scope>
    <source>
        <strain evidence="6">CBS6341</strain>
    </source>
</reference>
<comment type="catalytic activity">
    <reaction evidence="1">
        <text>ATP + (ribonucleotide)n-3'-hydroxyl + 5'-phospho-(ribonucleotide)m = (ribonucleotide)n+m + AMP + diphosphate.</text>
        <dbReference type="EC" id="6.5.1.3"/>
    </reaction>
</comment>
<dbReference type="InterPro" id="IPR012387">
    <property type="entry name" value="Trl1_fun"/>
</dbReference>
<dbReference type="GO" id="GO:0006388">
    <property type="term" value="P:tRNA splicing, via endonucleolytic cleavage and ligation"/>
    <property type="evidence" value="ECO:0007669"/>
    <property type="project" value="UniProtKB-UniRule"/>
</dbReference>
<keyword evidence="7" id="KW-1185">Reference proteome</keyword>
<dbReference type="OrthoDB" id="276239at2759"/>
<dbReference type="InterPro" id="IPR019039">
    <property type="entry name" value="T4-Rnl1-like_N"/>
</dbReference>
<dbReference type="AlphaFoldDB" id="A0A9P8PL46"/>
<dbReference type="GO" id="GO:0008081">
    <property type="term" value="F:phosphoric diester hydrolase activity"/>
    <property type="evidence" value="ECO:0007669"/>
    <property type="project" value="InterPro"/>
</dbReference>
<accession>A0A9P8PL46</accession>
<dbReference type="Pfam" id="PF09511">
    <property type="entry name" value="RNA_lig_T4_1"/>
    <property type="match status" value="1"/>
</dbReference>